<proteinExistence type="predicted"/>
<dbReference type="PANTHER" id="PTHR40375:SF2">
    <property type="entry name" value="SPORULATION-SPECIFIC PROTEIN 22"/>
    <property type="match status" value="1"/>
</dbReference>
<dbReference type="InterPro" id="IPR039057">
    <property type="entry name" value="Spo22/ZIP4"/>
</dbReference>
<sequence length="347" mass="39603">MPVLQFLATELERSKWENKVLLNEILTLLDSALSKASLREQNNIFPSTELDWVAKASYNIALKLPKSAHVEHIIRLLDLSAKASCGRLSDPPNNFNLSQHYLLCGFLKIVRIIGETRNETNITEKTKCYDEIHTISKHFREQVRAYQAEISDTETQHQEWLARYRIILALDLEASIFINDWTTVSTIVEESSTVIDEKLSSIFLDCILRSEASITDVVRTVKELIRTMHGSLSPYLDSTHFQQALPRYLRCLFQLSLDAADYHLAESVLDQALVLARDSHTESNRPLYPSDEIQWLSTVAFNRAVDYYLASADADCQRWAEKAITLADLDDCAALGRLLRRNLETLT</sequence>
<dbReference type="EMBL" id="KV907494">
    <property type="protein sequence ID" value="OOF99581.1"/>
    <property type="molecule type" value="Genomic_DNA"/>
</dbReference>
<keyword evidence="2" id="KW-1185">Reference proteome</keyword>
<dbReference type="GO" id="GO:0090173">
    <property type="term" value="P:regulation of synaptonemal complex assembly"/>
    <property type="evidence" value="ECO:0007669"/>
    <property type="project" value="InterPro"/>
</dbReference>
<name>A0A1R3RYP2_ASPC5</name>
<organism evidence="1 2">
    <name type="scientific">Aspergillus carbonarius (strain ITEM 5010)</name>
    <dbReference type="NCBI Taxonomy" id="602072"/>
    <lineage>
        <taxon>Eukaryota</taxon>
        <taxon>Fungi</taxon>
        <taxon>Dikarya</taxon>
        <taxon>Ascomycota</taxon>
        <taxon>Pezizomycotina</taxon>
        <taxon>Eurotiomycetes</taxon>
        <taxon>Eurotiomycetidae</taxon>
        <taxon>Eurotiales</taxon>
        <taxon>Aspergillaceae</taxon>
        <taxon>Aspergillus</taxon>
        <taxon>Aspergillus subgen. Circumdati</taxon>
    </lineage>
</organism>
<dbReference type="STRING" id="602072.A0A1R3RYP2"/>
<dbReference type="AlphaFoldDB" id="A0A1R3RYP2"/>
<protein>
    <recommendedName>
        <fullName evidence="3">Protein ZIP4 homolog</fullName>
    </recommendedName>
</protein>
<dbReference type="OMA" id="SEHYLLC"/>
<evidence type="ECO:0008006" key="3">
    <source>
        <dbReference type="Google" id="ProtNLM"/>
    </source>
</evidence>
<dbReference type="Proteomes" id="UP000188318">
    <property type="component" value="Unassembled WGS sequence"/>
</dbReference>
<dbReference type="VEuPathDB" id="FungiDB:ASPCADRAFT_126481"/>
<dbReference type="PANTHER" id="PTHR40375">
    <property type="entry name" value="SPORULATION-SPECIFIC PROTEIN 22"/>
    <property type="match status" value="1"/>
</dbReference>
<evidence type="ECO:0000313" key="1">
    <source>
        <dbReference type="EMBL" id="OOF99581.1"/>
    </source>
</evidence>
<gene>
    <name evidence="1" type="ORF">ASPCADRAFT_126481</name>
</gene>
<dbReference type="OrthoDB" id="65716at2759"/>
<evidence type="ECO:0000313" key="2">
    <source>
        <dbReference type="Proteomes" id="UP000188318"/>
    </source>
</evidence>
<reference evidence="2" key="1">
    <citation type="journal article" date="2017" name="Genome Biol.">
        <title>Comparative genomics reveals high biological diversity and specific adaptations in the industrially and medically important fungal genus Aspergillus.</title>
        <authorList>
            <person name="de Vries R.P."/>
            <person name="Riley R."/>
            <person name="Wiebenga A."/>
            <person name="Aguilar-Osorio G."/>
            <person name="Amillis S."/>
            <person name="Uchima C.A."/>
            <person name="Anderluh G."/>
            <person name="Asadollahi M."/>
            <person name="Askin M."/>
            <person name="Barry K."/>
            <person name="Battaglia E."/>
            <person name="Bayram O."/>
            <person name="Benocci T."/>
            <person name="Braus-Stromeyer S.A."/>
            <person name="Caldana C."/>
            <person name="Canovas D."/>
            <person name="Cerqueira G.C."/>
            <person name="Chen F."/>
            <person name="Chen W."/>
            <person name="Choi C."/>
            <person name="Clum A."/>
            <person name="Dos Santos R.A."/>
            <person name="Damasio A.R."/>
            <person name="Diallinas G."/>
            <person name="Emri T."/>
            <person name="Fekete E."/>
            <person name="Flipphi M."/>
            <person name="Freyberg S."/>
            <person name="Gallo A."/>
            <person name="Gournas C."/>
            <person name="Habgood R."/>
            <person name="Hainaut M."/>
            <person name="Harispe M.L."/>
            <person name="Henrissat B."/>
            <person name="Hilden K.S."/>
            <person name="Hope R."/>
            <person name="Hossain A."/>
            <person name="Karabika E."/>
            <person name="Karaffa L."/>
            <person name="Karanyi Z."/>
            <person name="Krasevec N."/>
            <person name="Kuo A."/>
            <person name="Kusch H."/>
            <person name="LaButti K."/>
            <person name="Lagendijk E.L."/>
            <person name="Lapidus A."/>
            <person name="Levasseur A."/>
            <person name="Lindquist E."/>
            <person name="Lipzen A."/>
            <person name="Logrieco A.F."/>
            <person name="MacCabe A."/>
            <person name="Maekelae M.R."/>
            <person name="Malavazi I."/>
            <person name="Melin P."/>
            <person name="Meyer V."/>
            <person name="Mielnichuk N."/>
            <person name="Miskei M."/>
            <person name="Molnar A.P."/>
            <person name="Mule G."/>
            <person name="Ngan C.Y."/>
            <person name="Orejas M."/>
            <person name="Orosz E."/>
            <person name="Ouedraogo J.P."/>
            <person name="Overkamp K.M."/>
            <person name="Park H.-S."/>
            <person name="Perrone G."/>
            <person name="Piumi F."/>
            <person name="Punt P.J."/>
            <person name="Ram A.F."/>
            <person name="Ramon A."/>
            <person name="Rauscher S."/>
            <person name="Record E."/>
            <person name="Riano-Pachon D.M."/>
            <person name="Robert V."/>
            <person name="Roehrig J."/>
            <person name="Ruller R."/>
            <person name="Salamov A."/>
            <person name="Salih N.S."/>
            <person name="Samson R.A."/>
            <person name="Sandor E."/>
            <person name="Sanguinetti M."/>
            <person name="Schuetze T."/>
            <person name="Sepcic K."/>
            <person name="Shelest E."/>
            <person name="Sherlock G."/>
            <person name="Sophianopoulou V."/>
            <person name="Squina F.M."/>
            <person name="Sun H."/>
            <person name="Susca A."/>
            <person name="Todd R.B."/>
            <person name="Tsang A."/>
            <person name="Unkles S.E."/>
            <person name="van de Wiele N."/>
            <person name="van Rossen-Uffink D."/>
            <person name="Oliveira J.V."/>
            <person name="Vesth T.C."/>
            <person name="Visser J."/>
            <person name="Yu J.-H."/>
            <person name="Zhou M."/>
            <person name="Andersen M.R."/>
            <person name="Archer D.B."/>
            <person name="Baker S.E."/>
            <person name="Benoit I."/>
            <person name="Brakhage A.A."/>
            <person name="Braus G.H."/>
            <person name="Fischer R."/>
            <person name="Frisvad J.C."/>
            <person name="Goldman G.H."/>
            <person name="Houbraken J."/>
            <person name="Oakley B."/>
            <person name="Pocsi I."/>
            <person name="Scazzocchio C."/>
            <person name="Seiboth B."/>
            <person name="vanKuyk P.A."/>
            <person name="Wortman J."/>
            <person name="Dyer P.S."/>
            <person name="Grigoriev I.V."/>
        </authorList>
    </citation>
    <scope>NUCLEOTIDE SEQUENCE [LARGE SCALE GENOMIC DNA]</scope>
    <source>
        <strain evidence="2">ITEM 5010</strain>
    </source>
</reference>
<accession>A0A1R3RYP2</accession>